<dbReference type="EMBL" id="JBHSPU010000014">
    <property type="protein sequence ID" value="MFC5914655.1"/>
    <property type="molecule type" value="Genomic_DNA"/>
</dbReference>
<dbReference type="SUPFAM" id="SSF51905">
    <property type="entry name" value="FAD/NAD(P)-binding domain"/>
    <property type="match status" value="1"/>
</dbReference>
<protein>
    <submittedName>
        <fullName evidence="2">FAD-dependent oxidoreductase</fullName>
    </submittedName>
</protein>
<organism evidence="2 3">
    <name type="scientific">Streptomyces pulveraceus</name>
    <dbReference type="NCBI Taxonomy" id="68258"/>
    <lineage>
        <taxon>Bacteria</taxon>
        <taxon>Bacillati</taxon>
        <taxon>Actinomycetota</taxon>
        <taxon>Actinomycetes</taxon>
        <taxon>Kitasatosporales</taxon>
        <taxon>Streptomycetaceae</taxon>
        <taxon>Streptomyces</taxon>
    </lineage>
</organism>
<dbReference type="InterPro" id="IPR036188">
    <property type="entry name" value="FAD/NAD-bd_sf"/>
</dbReference>
<evidence type="ECO:0000259" key="1">
    <source>
        <dbReference type="Pfam" id="PF07992"/>
    </source>
</evidence>
<name>A0ABW1GIH6_9ACTN</name>
<dbReference type="PRINTS" id="PR00368">
    <property type="entry name" value="FADPNR"/>
</dbReference>
<accession>A0ABW1GIH6</accession>
<comment type="caution">
    <text evidence="2">The sequence shown here is derived from an EMBL/GenBank/DDBJ whole genome shotgun (WGS) entry which is preliminary data.</text>
</comment>
<keyword evidence="3" id="KW-1185">Reference proteome</keyword>
<dbReference type="PRINTS" id="PR00469">
    <property type="entry name" value="PNDRDTASEII"/>
</dbReference>
<proteinExistence type="predicted"/>
<sequence length="311" mass="32801">MPDTPSRTGSRTTHDTDLIIVGGGPAGCAAARMAAGVGMRSVLIERDALCRNLYRIPALNNVLGGHTSGPGLADSITAELNSTEPCRLELGRHAVELRADDDQVAVTLDTGTRLTAPYAVVATGVGPLQPRDVPWITAPGSPALPPLWQADADDAEGRTLLVLGGDRPIGTFLRAHPTTDTRLLVAYPEADAYKTEEIRDDPRVTLLPVAHLTLHPAEQTTVTAAAVDRDGGQRTVTADAVHVSIGSAPTAPPGDLSRDGDGYCPPARQHPRVIVAGDLRSARFQRIMTALGSGSEAALHAYYAMRERPSR</sequence>
<dbReference type="Gene3D" id="3.50.50.60">
    <property type="entry name" value="FAD/NAD(P)-binding domain"/>
    <property type="match status" value="2"/>
</dbReference>
<dbReference type="Pfam" id="PF07992">
    <property type="entry name" value="Pyr_redox_2"/>
    <property type="match status" value="1"/>
</dbReference>
<dbReference type="InterPro" id="IPR023753">
    <property type="entry name" value="FAD/NAD-binding_dom"/>
</dbReference>
<evidence type="ECO:0000313" key="3">
    <source>
        <dbReference type="Proteomes" id="UP001596200"/>
    </source>
</evidence>
<reference evidence="3" key="1">
    <citation type="journal article" date="2019" name="Int. J. Syst. Evol. Microbiol.">
        <title>The Global Catalogue of Microorganisms (GCM) 10K type strain sequencing project: providing services to taxonomists for standard genome sequencing and annotation.</title>
        <authorList>
            <consortium name="The Broad Institute Genomics Platform"/>
            <consortium name="The Broad Institute Genome Sequencing Center for Infectious Disease"/>
            <person name="Wu L."/>
            <person name="Ma J."/>
        </authorList>
    </citation>
    <scope>NUCLEOTIDE SEQUENCE [LARGE SCALE GENOMIC DNA]</scope>
    <source>
        <strain evidence="3">JCM 4147</strain>
    </source>
</reference>
<dbReference type="Proteomes" id="UP001596200">
    <property type="component" value="Unassembled WGS sequence"/>
</dbReference>
<feature type="domain" description="FAD/NAD(P)-binding" evidence="1">
    <location>
        <begin position="17"/>
        <end position="134"/>
    </location>
</feature>
<dbReference type="RefSeq" id="WP_344508332.1">
    <property type="nucleotide sequence ID" value="NZ_BAAATU010000006.1"/>
</dbReference>
<evidence type="ECO:0000313" key="2">
    <source>
        <dbReference type="EMBL" id="MFC5914655.1"/>
    </source>
</evidence>
<gene>
    <name evidence="2" type="ORF">ACFP1B_14605</name>
</gene>